<feature type="signal peptide" evidence="1">
    <location>
        <begin position="1"/>
        <end position="25"/>
    </location>
</feature>
<name>A0A2V4V810_PAEBA</name>
<dbReference type="Proteomes" id="UP000247790">
    <property type="component" value="Unassembled WGS sequence"/>
</dbReference>
<accession>A0A2V4V810</accession>
<feature type="chain" id="PRO_5015923631" evidence="1">
    <location>
        <begin position="26"/>
        <end position="49"/>
    </location>
</feature>
<protein>
    <submittedName>
        <fullName evidence="2">Uncharacterized protein</fullName>
    </submittedName>
</protein>
<keyword evidence="1" id="KW-0732">Signal</keyword>
<evidence type="ECO:0000313" key="2">
    <source>
        <dbReference type="EMBL" id="PYE42091.1"/>
    </source>
</evidence>
<evidence type="ECO:0000313" key="3">
    <source>
        <dbReference type="Proteomes" id="UP000247790"/>
    </source>
</evidence>
<proteinExistence type="predicted"/>
<sequence length="49" mass="5108">MKKIMLPIMSAVLGMSALLSSQASAATTFKDVQANHWAKSAIESAVSKG</sequence>
<organism evidence="2 3">
    <name type="scientific">Paenibacillus barcinonensis</name>
    <dbReference type="NCBI Taxonomy" id="198119"/>
    <lineage>
        <taxon>Bacteria</taxon>
        <taxon>Bacillati</taxon>
        <taxon>Bacillota</taxon>
        <taxon>Bacilli</taxon>
        <taxon>Bacillales</taxon>
        <taxon>Paenibacillaceae</taxon>
        <taxon>Paenibacillus</taxon>
    </lineage>
</organism>
<reference evidence="2 3" key="1">
    <citation type="submission" date="2018-06" db="EMBL/GenBank/DDBJ databases">
        <title>Genomic Encyclopedia of Type Strains, Phase III (KMG-III): the genomes of soil and plant-associated and newly described type strains.</title>
        <authorList>
            <person name="Whitman W."/>
        </authorList>
    </citation>
    <scope>NUCLEOTIDE SEQUENCE [LARGE SCALE GENOMIC DNA]</scope>
    <source>
        <strain evidence="2 3">CECT 7022</strain>
    </source>
</reference>
<comment type="caution">
    <text evidence="2">The sequence shown here is derived from an EMBL/GenBank/DDBJ whole genome shotgun (WGS) entry which is preliminary data.</text>
</comment>
<dbReference type="AlphaFoldDB" id="A0A2V4V810"/>
<evidence type="ECO:0000256" key="1">
    <source>
        <dbReference type="SAM" id="SignalP"/>
    </source>
</evidence>
<dbReference type="EMBL" id="QJSW01000047">
    <property type="protein sequence ID" value="PYE42091.1"/>
    <property type="molecule type" value="Genomic_DNA"/>
</dbReference>
<feature type="non-terminal residue" evidence="2">
    <location>
        <position position="49"/>
    </location>
</feature>
<gene>
    <name evidence="2" type="ORF">DFQ00_1478</name>
</gene>